<feature type="signal peptide" evidence="2">
    <location>
        <begin position="1"/>
        <end position="38"/>
    </location>
</feature>
<dbReference type="Pfam" id="PF08547">
    <property type="entry name" value="CIA30"/>
    <property type="match status" value="1"/>
</dbReference>
<dbReference type="GO" id="GO:0004527">
    <property type="term" value="F:exonuclease activity"/>
    <property type="evidence" value="ECO:0007669"/>
    <property type="project" value="UniProtKB-KW"/>
</dbReference>
<name>A0A1E5FDU8_VIBSP</name>
<proteinExistence type="inferred from homology"/>
<dbReference type="GO" id="GO:0010257">
    <property type="term" value="P:NADH dehydrogenase complex assembly"/>
    <property type="evidence" value="ECO:0007669"/>
    <property type="project" value="TreeGrafter"/>
</dbReference>
<feature type="domain" description="NADH:ubiquinone oxidoreductase intermediate-associated protein 30" evidence="3">
    <location>
        <begin position="43"/>
        <end position="193"/>
    </location>
</feature>
<dbReference type="EMBL" id="AJZD02000298">
    <property type="protein sequence ID" value="OEF87287.1"/>
    <property type="molecule type" value="Genomic_DNA"/>
</dbReference>
<dbReference type="PANTHER" id="PTHR13194">
    <property type="entry name" value="COMPLEX I INTERMEDIATE-ASSOCIATED PROTEIN 30"/>
    <property type="match status" value="1"/>
</dbReference>
<dbReference type="OrthoDB" id="442188at2"/>
<dbReference type="PANTHER" id="PTHR13194:SF19">
    <property type="entry name" value="NAD(P)-BINDING ROSSMANN-FOLD SUPERFAMILY PROTEIN"/>
    <property type="match status" value="1"/>
</dbReference>
<evidence type="ECO:0000256" key="2">
    <source>
        <dbReference type="SAM" id="SignalP"/>
    </source>
</evidence>
<evidence type="ECO:0000259" key="3">
    <source>
        <dbReference type="Pfam" id="PF08547"/>
    </source>
</evidence>
<keyword evidence="4" id="KW-0269">Exonuclease</keyword>
<accession>A0A1E5FDU8</accession>
<comment type="caution">
    <text evidence="4">The sequence shown here is derived from an EMBL/GenBank/DDBJ whole genome shotgun (WGS) entry which is preliminary data.</text>
</comment>
<keyword evidence="4" id="KW-0540">Nuclease</keyword>
<evidence type="ECO:0000313" key="5">
    <source>
        <dbReference type="Proteomes" id="UP000094802"/>
    </source>
</evidence>
<keyword evidence="2" id="KW-0732">Signal</keyword>
<evidence type="ECO:0000256" key="1">
    <source>
        <dbReference type="ARBA" id="ARBA00007884"/>
    </source>
</evidence>
<dbReference type="AlphaFoldDB" id="A0A1E5FDU8"/>
<dbReference type="SUPFAM" id="SSF49785">
    <property type="entry name" value="Galactose-binding domain-like"/>
    <property type="match status" value="1"/>
</dbReference>
<gene>
    <name evidence="4" type="ORF">A142_09360</name>
</gene>
<protein>
    <submittedName>
        <fullName evidence="4">Exonuclease</fullName>
    </submittedName>
</protein>
<dbReference type="GO" id="GO:0051082">
    <property type="term" value="F:unfolded protein binding"/>
    <property type="evidence" value="ECO:0007669"/>
    <property type="project" value="TreeGrafter"/>
</dbReference>
<dbReference type="Proteomes" id="UP000094802">
    <property type="component" value="Unassembled WGS sequence"/>
</dbReference>
<dbReference type="InterPro" id="IPR039131">
    <property type="entry name" value="NDUFAF1"/>
</dbReference>
<keyword evidence="4" id="KW-0378">Hydrolase</keyword>
<dbReference type="InterPro" id="IPR013857">
    <property type="entry name" value="NADH-UbQ_OxRdtase-assoc_prot30"/>
</dbReference>
<comment type="similarity">
    <text evidence="1">Belongs to the CIA30 family.</text>
</comment>
<evidence type="ECO:0000313" key="4">
    <source>
        <dbReference type="EMBL" id="OEF87287.1"/>
    </source>
</evidence>
<organism evidence="4 5">
    <name type="scientific">Vibrio splendidus 12E03</name>
    <dbReference type="NCBI Taxonomy" id="1191305"/>
    <lineage>
        <taxon>Bacteria</taxon>
        <taxon>Pseudomonadati</taxon>
        <taxon>Pseudomonadota</taxon>
        <taxon>Gammaproteobacteria</taxon>
        <taxon>Vibrionales</taxon>
        <taxon>Vibrionaceae</taxon>
        <taxon>Vibrio</taxon>
    </lineage>
</organism>
<feature type="chain" id="PRO_5009176362" evidence="2">
    <location>
        <begin position="39"/>
        <end position="211"/>
    </location>
</feature>
<reference evidence="4 5" key="1">
    <citation type="journal article" date="2012" name="Science">
        <title>Ecological populations of bacteria act as socially cohesive units of antibiotic production and resistance.</title>
        <authorList>
            <person name="Cordero O.X."/>
            <person name="Wildschutte H."/>
            <person name="Kirkup B."/>
            <person name="Proehl S."/>
            <person name="Ngo L."/>
            <person name="Hussain F."/>
            <person name="Le Roux F."/>
            <person name="Mincer T."/>
            <person name="Polz M.F."/>
        </authorList>
    </citation>
    <scope>NUCLEOTIDE SEQUENCE [LARGE SCALE GENOMIC DNA]</scope>
    <source>
        <strain evidence="4 5">12E03</strain>
    </source>
</reference>
<sequence length="211" mass="24100">MEKIMNESDFRTHSMRKRTAPLWLMFCLSFLWSKASTAGTEMIDFTQPQEYKNWAATNDNVMGGISTGGFIYDDGISQFRGELSLENNGGFSSINRSVESVNSDVDSIELKFVGDGRTYQLRFTTWIYGNRTNYKHSFETIKGEQLKKVFHLKDFQAVFRGRLLSDAPELKAQDIKQVGFLIADKQPSPFELDLIRLHFKTSQPITSPEAN</sequence>
<dbReference type="InterPro" id="IPR008979">
    <property type="entry name" value="Galactose-bd-like_sf"/>
</dbReference>